<proteinExistence type="predicted"/>
<feature type="compositionally biased region" description="Polar residues" evidence="1">
    <location>
        <begin position="420"/>
        <end position="431"/>
    </location>
</feature>
<reference evidence="2 3" key="2">
    <citation type="submission" date="2018-11" db="EMBL/GenBank/DDBJ databases">
        <authorList>
            <consortium name="Pathogen Informatics"/>
        </authorList>
    </citation>
    <scope>NUCLEOTIDE SEQUENCE [LARGE SCALE GENOMIC DNA]</scope>
</reference>
<evidence type="ECO:0000313" key="4">
    <source>
        <dbReference type="WBParaSite" id="TCNE_0000652801-mRNA-1"/>
    </source>
</evidence>
<gene>
    <name evidence="2" type="ORF">TCNE_LOCUS6528</name>
</gene>
<name>A0A183UDF8_TOXCA</name>
<dbReference type="AlphaFoldDB" id="A0A183UDF8"/>
<feature type="region of interest" description="Disordered" evidence="1">
    <location>
        <begin position="136"/>
        <end position="196"/>
    </location>
</feature>
<sequence length="825" mass="90301">MCQTAPKMDEYHSKQSNVRKLIFSGSPAAVGALNSIGELIVCWLACGALSGISPATSLVAMVGDCICCEMIDFEEDSEYNSFDKMPRLQRMVYSRQQQHSLNGLHDFSPASSRAVRLMQSSPEQSVQAVSVDCGSAPYQRQRDGDSSRDGPARRVFICQQNSARGRGRGRRSIGSRTTRHDHNFCATTAPPDLRNGGEPLSPSILAAESASLESCSNDPTVYSPRTRVLVMLLDLSGVRDAIFQQVEQGLQKDDKAQMSSKMVQFKQMSEFPTIWEFRKWFAEENEDRVAWRLVGRMCFALKPFEVHVYMCKLCDRCPCLLAVRYSLLFDEVRVYHARQHVHNEQQKQEREDDDVQIIWPPPSEKSCEQNANSLKGQSPTSMTSGSSSPQLVNAVGITSVSQDSTLSPSVSDPLHEELANSETGSASTAISISPALAGDCEKSPSSKTSNSSSQVGPAEDLLSKVLQEVDIPHDCGMNTGSYSKVTREGDGLTSTMIRFDNDSEVVVAREEEVTTSCKNSKGPSILGKRGEKIKMQLGAVNTPSSSLPHAAFTVTNGISGVDTRWNCLTSGINSEGVGAENGTAPGVQKRRIWRLVPQQQRFLNEGVTLRGTIKVRRVQSVQAVGHKVPGISIYEPELQGITVVAPGEGCFQSQPIDALTMEQIEALRLKRKTKPSSIVEPIKQDESEMIEGVGHEVPIEKGGIMADELMDCLESELVSLGHDVQQTSSGIQQLTVGDTEQQVQNGIKDRHAFNGDVDDGSVPSLSSSLVSSPFWSDKRRAEEIVNQLLCYMKGSLSPRDQRVCCKRILKVLDTVSQTDQSPLIS</sequence>
<reference evidence="4" key="1">
    <citation type="submission" date="2016-06" db="UniProtKB">
        <authorList>
            <consortium name="WormBaseParasite"/>
        </authorList>
    </citation>
    <scope>IDENTIFICATION</scope>
</reference>
<feature type="compositionally biased region" description="Basic and acidic residues" evidence="1">
    <location>
        <begin position="140"/>
        <end position="152"/>
    </location>
</feature>
<dbReference type="Proteomes" id="UP000050794">
    <property type="component" value="Unassembled WGS sequence"/>
</dbReference>
<dbReference type="WBParaSite" id="TCNE_0000652801-mRNA-1">
    <property type="protein sequence ID" value="TCNE_0000652801-mRNA-1"/>
    <property type="gene ID" value="TCNE_0000652801"/>
</dbReference>
<evidence type="ECO:0000313" key="2">
    <source>
        <dbReference type="EMBL" id="VDM37849.1"/>
    </source>
</evidence>
<evidence type="ECO:0000256" key="1">
    <source>
        <dbReference type="SAM" id="MobiDB-lite"/>
    </source>
</evidence>
<feature type="region of interest" description="Disordered" evidence="1">
    <location>
        <begin position="341"/>
        <end position="390"/>
    </location>
</feature>
<feature type="compositionally biased region" description="Basic residues" evidence="1">
    <location>
        <begin position="165"/>
        <end position="177"/>
    </location>
</feature>
<feature type="region of interest" description="Disordered" evidence="1">
    <location>
        <begin position="402"/>
        <end position="457"/>
    </location>
</feature>
<protein>
    <submittedName>
        <fullName evidence="4">C2H2-type domain-containing protein</fullName>
    </submittedName>
</protein>
<feature type="compositionally biased region" description="Low complexity" evidence="1">
    <location>
        <begin position="376"/>
        <end position="390"/>
    </location>
</feature>
<dbReference type="EMBL" id="UYWY01019508">
    <property type="protein sequence ID" value="VDM37849.1"/>
    <property type="molecule type" value="Genomic_DNA"/>
</dbReference>
<accession>A0A183UDF8</accession>
<keyword evidence="3" id="KW-1185">Reference proteome</keyword>
<evidence type="ECO:0000313" key="3">
    <source>
        <dbReference type="Proteomes" id="UP000050794"/>
    </source>
</evidence>
<organism evidence="3 4">
    <name type="scientific">Toxocara canis</name>
    <name type="common">Canine roundworm</name>
    <dbReference type="NCBI Taxonomy" id="6265"/>
    <lineage>
        <taxon>Eukaryota</taxon>
        <taxon>Metazoa</taxon>
        <taxon>Ecdysozoa</taxon>
        <taxon>Nematoda</taxon>
        <taxon>Chromadorea</taxon>
        <taxon>Rhabditida</taxon>
        <taxon>Spirurina</taxon>
        <taxon>Ascaridomorpha</taxon>
        <taxon>Ascaridoidea</taxon>
        <taxon>Toxocaridae</taxon>
        <taxon>Toxocara</taxon>
    </lineage>
</organism>
<feature type="compositionally biased region" description="Basic and acidic residues" evidence="1">
    <location>
        <begin position="341"/>
        <end position="350"/>
    </location>
</feature>